<comment type="caution">
    <text evidence="2">The sequence shown here is derived from an EMBL/GenBank/DDBJ whole genome shotgun (WGS) entry which is preliminary data.</text>
</comment>
<dbReference type="Proteomes" id="UP001216907">
    <property type="component" value="Unassembled WGS sequence"/>
</dbReference>
<dbReference type="EMBL" id="JARRAG010000002">
    <property type="protein sequence ID" value="MDG3007064.1"/>
    <property type="molecule type" value="Genomic_DNA"/>
</dbReference>
<accession>A0ABT6FHR8</accession>
<sequence>MRRSAALFATSWFPPVAQSATAGLILGLIAIASGRLWYNWHLWILAHLTVGAVLGAWNAGRAWLCWLPLGVGLFLIDFEAVSHGWGPRYLSPWSAAKGNLVMLAPAAAGLAFGTIVRAACDGCGWFRDPLPGGLRILPRSLCGLLGGVAGLAVAFSILRWAVVDSGTIYAAGFDETKFRCVPIGASEAEVVRLLGPPCEETTLGCFSFIYLFEYTEPAFCDRKHWIRRIVLDEDKKVVRTDDGYDCR</sequence>
<name>A0ABT6FHR8_9BACT</name>
<keyword evidence="1" id="KW-0472">Membrane</keyword>
<gene>
    <name evidence="2" type="ORF">PZE19_25120</name>
</gene>
<evidence type="ECO:0000256" key="1">
    <source>
        <dbReference type="SAM" id="Phobius"/>
    </source>
</evidence>
<keyword evidence="1" id="KW-0812">Transmembrane</keyword>
<reference evidence="2 3" key="1">
    <citation type="submission" date="2023-03" db="EMBL/GenBank/DDBJ databases">
        <title>Paludisphaera mucosa sp. nov. a novel planctomycete from northern fen.</title>
        <authorList>
            <person name="Ivanova A."/>
        </authorList>
    </citation>
    <scope>NUCLEOTIDE SEQUENCE [LARGE SCALE GENOMIC DNA]</scope>
    <source>
        <strain evidence="2 3">Pla2</strain>
    </source>
</reference>
<keyword evidence="3" id="KW-1185">Reference proteome</keyword>
<protein>
    <submittedName>
        <fullName evidence="2">Uncharacterized protein</fullName>
    </submittedName>
</protein>
<feature type="transmembrane region" description="Helical" evidence="1">
    <location>
        <begin position="141"/>
        <end position="162"/>
    </location>
</feature>
<organism evidence="2 3">
    <name type="scientific">Paludisphaera mucosa</name>
    <dbReference type="NCBI Taxonomy" id="3030827"/>
    <lineage>
        <taxon>Bacteria</taxon>
        <taxon>Pseudomonadati</taxon>
        <taxon>Planctomycetota</taxon>
        <taxon>Planctomycetia</taxon>
        <taxon>Isosphaerales</taxon>
        <taxon>Isosphaeraceae</taxon>
        <taxon>Paludisphaera</taxon>
    </lineage>
</organism>
<keyword evidence="1" id="KW-1133">Transmembrane helix</keyword>
<evidence type="ECO:0000313" key="3">
    <source>
        <dbReference type="Proteomes" id="UP001216907"/>
    </source>
</evidence>
<proteinExistence type="predicted"/>
<dbReference type="RefSeq" id="WP_277863354.1">
    <property type="nucleotide sequence ID" value="NZ_JARRAG010000002.1"/>
</dbReference>
<feature type="transmembrane region" description="Helical" evidence="1">
    <location>
        <begin position="64"/>
        <end position="81"/>
    </location>
</feature>
<evidence type="ECO:0000313" key="2">
    <source>
        <dbReference type="EMBL" id="MDG3007064.1"/>
    </source>
</evidence>
<feature type="transmembrane region" description="Helical" evidence="1">
    <location>
        <begin position="38"/>
        <end position="57"/>
    </location>
</feature>
<feature type="transmembrane region" description="Helical" evidence="1">
    <location>
        <begin position="101"/>
        <end position="120"/>
    </location>
</feature>